<keyword evidence="1" id="KW-0732">Signal</keyword>
<dbReference type="AlphaFoldDB" id="K6W5K1"/>
<feature type="non-terminal residue" evidence="2">
    <location>
        <position position="80"/>
    </location>
</feature>
<sequence>MLRRVVLPTQFLHVVICAMPALVSSSGSVSAVFTTGGAEVGAVGAASPSLGAVPVFSVPTLETLGRRAAPTIITIPVTAV</sequence>
<name>K6W5K1_9MICO</name>
<keyword evidence="3" id="KW-1185">Reference proteome</keyword>
<evidence type="ECO:0008006" key="4">
    <source>
        <dbReference type="Google" id="ProtNLM"/>
    </source>
</evidence>
<dbReference type="EMBL" id="BAGZ01000005">
    <property type="protein sequence ID" value="GAB77097.1"/>
    <property type="molecule type" value="Genomic_DNA"/>
</dbReference>
<reference evidence="2 3" key="1">
    <citation type="submission" date="2012-08" db="EMBL/GenBank/DDBJ databases">
        <title>Whole genome shotgun sequence of Austwickia chelonae NBRC 105200.</title>
        <authorList>
            <person name="Yoshida I."/>
            <person name="Hosoyama A."/>
            <person name="Tsuchikane K."/>
            <person name="Katsumata H."/>
            <person name="Ando Y."/>
            <person name="Ohji S."/>
            <person name="Hamada M."/>
            <person name="Tamura T."/>
            <person name="Yamazoe A."/>
            <person name="Yamazaki S."/>
            <person name="Fujita N."/>
        </authorList>
    </citation>
    <scope>NUCLEOTIDE SEQUENCE [LARGE SCALE GENOMIC DNA]</scope>
    <source>
        <strain evidence="2 3">NBRC 105200</strain>
    </source>
</reference>
<proteinExistence type="predicted"/>
<evidence type="ECO:0000256" key="1">
    <source>
        <dbReference type="SAM" id="SignalP"/>
    </source>
</evidence>
<feature type="chain" id="PRO_5003898285" description="Secreted protein" evidence="1">
    <location>
        <begin position="32"/>
        <end position="80"/>
    </location>
</feature>
<feature type="signal peptide" evidence="1">
    <location>
        <begin position="1"/>
        <end position="31"/>
    </location>
</feature>
<gene>
    <name evidence="2" type="ORF">AUCHE_05_00010</name>
</gene>
<dbReference type="Proteomes" id="UP000008495">
    <property type="component" value="Unassembled WGS sequence"/>
</dbReference>
<organism evidence="2 3">
    <name type="scientific">Austwickia chelonae NBRC 105200</name>
    <dbReference type="NCBI Taxonomy" id="1184607"/>
    <lineage>
        <taxon>Bacteria</taxon>
        <taxon>Bacillati</taxon>
        <taxon>Actinomycetota</taxon>
        <taxon>Actinomycetes</taxon>
        <taxon>Micrococcales</taxon>
        <taxon>Dermatophilaceae</taxon>
        <taxon>Austwickia</taxon>
    </lineage>
</organism>
<comment type="caution">
    <text evidence="2">The sequence shown here is derived from an EMBL/GenBank/DDBJ whole genome shotgun (WGS) entry which is preliminary data.</text>
</comment>
<accession>K6W5K1</accession>
<evidence type="ECO:0000313" key="3">
    <source>
        <dbReference type="Proteomes" id="UP000008495"/>
    </source>
</evidence>
<evidence type="ECO:0000313" key="2">
    <source>
        <dbReference type="EMBL" id="GAB77097.1"/>
    </source>
</evidence>
<protein>
    <recommendedName>
        <fullName evidence="4">Secreted protein</fullName>
    </recommendedName>
</protein>